<dbReference type="EMBL" id="CP039375">
    <property type="protein sequence ID" value="QCD66326.1"/>
    <property type="molecule type" value="Genomic_DNA"/>
</dbReference>
<reference evidence="1 2" key="2">
    <citation type="submission" date="2019-04" db="EMBL/GenBank/DDBJ databases">
        <authorList>
            <person name="Yang S."/>
            <person name="Wei W."/>
        </authorList>
    </citation>
    <scope>NUCLEOTIDE SEQUENCE [LARGE SCALE GENOMIC DNA]</scope>
    <source>
        <strain evidence="2">ZP60</strain>
    </source>
</reference>
<evidence type="ECO:0008006" key="3">
    <source>
        <dbReference type="Google" id="ProtNLM"/>
    </source>
</evidence>
<name>A0A4D6KMZ5_9EURY</name>
<dbReference type="RefSeq" id="WP_015762728.1">
    <property type="nucleotide sequence ID" value="NZ_CP039375.1"/>
</dbReference>
<evidence type="ECO:0000313" key="1">
    <source>
        <dbReference type="EMBL" id="QCD66326.1"/>
    </source>
</evidence>
<dbReference type="GeneID" id="42179668"/>
<accession>A0A4D6KMZ5</accession>
<sequence>MDETISSRRPFEQFVLLAVAELTIDGETPVQSHVVTETIKDQLDTVARDSFGGVERQEVVSALGSLAADDLLSTERTTSATGKGRPAYDAEVGVKTIVETLLDDDTVGPYAERLQTTV</sequence>
<dbReference type="Proteomes" id="UP000297053">
    <property type="component" value="Chromosome"/>
</dbReference>
<reference evidence="1 2" key="1">
    <citation type="submission" date="2019-04" db="EMBL/GenBank/DDBJ databases">
        <title>Complete genome sequence of Arthrobacter sp. ZXY-2 associated with effective atrazine degradation and salt adaptation.</title>
        <authorList>
            <person name="Zhao X."/>
        </authorList>
    </citation>
    <scope>NUCLEOTIDE SEQUENCE [LARGE SCALE GENOMIC DNA]</scope>
    <source>
        <strain evidence="2">ZP60</strain>
    </source>
</reference>
<dbReference type="OMA" id="SYHVTQT"/>
<evidence type="ECO:0000313" key="2">
    <source>
        <dbReference type="Proteomes" id="UP000297053"/>
    </source>
</evidence>
<gene>
    <name evidence="1" type="ORF">E5139_11985</name>
</gene>
<dbReference type="AlphaFoldDB" id="A0A4D6KMZ5"/>
<protein>
    <recommendedName>
        <fullName evidence="3">Transcriptional regulator</fullName>
    </recommendedName>
</protein>
<dbReference type="KEGG" id="halz:E5139_11985"/>
<organism evidence="1 2">
    <name type="scientific">Halomicrobium mukohataei</name>
    <dbReference type="NCBI Taxonomy" id="57705"/>
    <lineage>
        <taxon>Archaea</taxon>
        <taxon>Methanobacteriati</taxon>
        <taxon>Methanobacteriota</taxon>
        <taxon>Stenosarchaea group</taxon>
        <taxon>Halobacteria</taxon>
        <taxon>Halobacteriales</taxon>
        <taxon>Haloarculaceae</taxon>
        <taxon>Halomicrobium</taxon>
    </lineage>
</organism>
<proteinExistence type="predicted"/>